<dbReference type="InterPro" id="IPR009081">
    <property type="entry name" value="PP-bd_ACP"/>
</dbReference>
<dbReference type="FunFam" id="3.40.366.10:FF:000002">
    <property type="entry name" value="Probable polyketide synthase 2"/>
    <property type="match status" value="4"/>
</dbReference>
<dbReference type="SUPFAM" id="SSF51735">
    <property type="entry name" value="NAD(P)-binding Rossmann-fold domains"/>
    <property type="match status" value="6"/>
</dbReference>
<dbReference type="InterPro" id="IPR020807">
    <property type="entry name" value="PKS_DH"/>
</dbReference>
<dbReference type="SMART" id="SM01294">
    <property type="entry name" value="PKS_PP_betabranch"/>
    <property type="match status" value="3"/>
</dbReference>
<dbReference type="EMBL" id="MN396889">
    <property type="protein sequence ID" value="QFU80902.1"/>
    <property type="molecule type" value="Genomic_DNA"/>
</dbReference>
<feature type="region of interest" description="N-terminal hotdog fold" evidence="8">
    <location>
        <begin position="3678"/>
        <end position="3802"/>
    </location>
</feature>
<dbReference type="Pfam" id="PF02801">
    <property type="entry name" value="Ketoacyl-synt_C"/>
    <property type="match status" value="4"/>
</dbReference>
<evidence type="ECO:0000259" key="11">
    <source>
        <dbReference type="PROSITE" id="PS52004"/>
    </source>
</evidence>
<dbReference type="Gene3D" id="3.40.47.10">
    <property type="match status" value="4"/>
</dbReference>
<keyword evidence="7" id="KW-0012">Acyltransferase</keyword>
<protein>
    <submittedName>
        <fullName evidence="13">PKS</fullName>
    </submittedName>
</protein>
<dbReference type="PROSITE" id="PS00606">
    <property type="entry name" value="KS3_1"/>
    <property type="match status" value="3"/>
</dbReference>
<dbReference type="GO" id="GO:0006633">
    <property type="term" value="P:fatty acid biosynthetic process"/>
    <property type="evidence" value="ECO:0007669"/>
    <property type="project" value="InterPro"/>
</dbReference>
<feature type="region of interest" description="Disordered" evidence="9">
    <location>
        <begin position="5886"/>
        <end position="5914"/>
    </location>
</feature>
<dbReference type="InterPro" id="IPR016035">
    <property type="entry name" value="Acyl_Trfase/lysoPLipase"/>
</dbReference>
<comment type="pathway">
    <text evidence="1">Antibiotic biosynthesis.</text>
</comment>
<dbReference type="InterPro" id="IPR036736">
    <property type="entry name" value="ACP-like_sf"/>
</dbReference>
<evidence type="ECO:0000256" key="9">
    <source>
        <dbReference type="SAM" id="MobiDB-lite"/>
    </source>
</evidence>
<evidence type="ECO:0000256" key="5">
    <source>
        <dbReference type="ARBA" id="ARBA00023194"/>
    </source>
</evidence>
<dbReference type="InterPro" id="IPR049552">
    <property type="entry name" value="PKS_DH_N"/>
</dbReference>
<dbReference type="InterPro" id="IPR050091">
    <property type="entry name" value="PKS_NRPS_Biosynth_Enz"/>
</dbReference>
<dbReference type="PROSITE" id="PS50075">
    <property type="entry name" value="CARRIER"/>
    <property type="match status" value="4"/>
</dbReference>
<feature type="region of interest" description="Disordered" evidence="9">
    <location>
        <begin position="1"/>
        <end position="22"/>
    </location>
</feature>
<dbReference type="InterPro" id="IPR020806">
    <property type="entry name" value="PKS_PP-bd"/>
</dbReference>
<feature type="domain" description="PKS/mFAS DH" evidence="12">
    <location>
        <begin position="5403"/>
        <end position="5687"/>
    </location>
</feature>
<dbReference type="CDD" id="cd08956">
    <property type="entry name" value="KR_3_FAS_SDR_x"/>
    <property type="match status" value="3"/>
</dbReference>
<feature type="active site" description="Proton acceptor; for dehydratase activity" evidence="8">
    <location>
        <position position="1959"/>
    </location>
</feature>
<dbReference type="CDD" id="cd00833">
    <property type="entry name" value="PKS"/>
    <property type="match status" value="4"/>
</dbReference>
<dbReference type="InterPro" id="IPR014043">
    <property type="entry name" value="Acyl_transferase_dom"/>
</dbReference>
<dbReference type="FunFam" id="3.40.47.10:FF:000019">
    <property type="entry name" value="Polyketide synthase type I"/>
    <property type="match status" value="3"/>
</dbReference>
<feature type="domain" description="Carrier" evidence="10">
    <location>
        <begin position="2693"/>
        <end position="2771"/>
    </location>
</feature>
<dbReference type="Pfam" id="PF00698">
    <property type="entry name" value="Acyl_transf_1"/>
    <property type="match status" value="4"/>
</dbReference>
<dbReference type="PROSITE" id="PS00012">
    <property type="entry name" value="PHOSPHOPANTETHEINE"/>
    <property type="match status" value="2"/>
</dbReference>
<dbReference type="SMART" id="SM00827">
    <property type="entry name" value="PKS_AT"/>
    <property type="match status" value="4"/>
</dbReference>
<keyword evidence="5" id="KW-0045">Antibiotic biosynthesis</keyword>
<feature type="active site" description="Proton acceptor; for dehydratase activity" evidence="8">
    <location>
        <position position="5435"/>
    </location>
</feature>
<feature type="region of interest" description="N-terminal hotdog fold" evidence="8">
    <location>
        <begin position="1927"/>
        <end position="2048"/>
    </location>
</feature>
<keyword evidence="2" id="KW-0596">Phosphopantetheine</keyword>
<dbReference type="InterPro" id="IPR006162">
    <property type="entry name" value="Ppantetheine_attach_site"/>
</dbReference>
<dbReference type="Pfam" id="PF00550">
    <property type="entry name" value="PP-binding"/>
    <property type="match status" value="4"/>
</dbReference>
<dbReference type="FunFam" id="1.10.1200.10:FF:000007">
    <property type="entry name" value="Probable polyketide synthase pks17"/>
    <property type="match status" value="3"/>
</dbReference>
<dbReference type="SMART" id="SM00825">
    <property type="entry name" value="PKS_KS"/>
    <property type="match status" value="4"/>
</dbReference>
<sequence>MCEEGCQDAMTDFSESEGVRPMPSEPIAVVGLSCRLPQAPDPAAFWRLLRDGRSATTETPADRWTGTARTAGLRHGGFLDDVAGFDPAFFGISPREAAAMDPQQRLMLELAWEALEDAMIVPATLAGGRTGVFVGAIGDDYASLLHRRGPEASTQHSLTGTRRGIIANRVSYTLGLRGPSLTVDTAQSSALVAVHLACESITSGESVTALAGGVNLNLATGATLETERFGGLSPDGRCHTFDARANGYVRGEGGGFVVLKPLSRALADGDQVYCVVRGTAVNNDGATDALTVPSAEAQRDVIRLAHARARLEPGDVQYVELHGTGTRVGDPVEAASVGASVGAARSGGPVHVGSAKTNVGHLEGAAGIVGLIKAALCVRHRGIPASLNYTTPHPEIDPGALNIEVRTEFGPWPQPDAPLVAGVNSFGMGGTNCHVVVSDLPAAVPGTVAADTVPAPEAAAGSVPVVPWVLSAADEAALRAQAGALRSTVEDRADLDPADVGWSLLTTRSAFEHRAVVLGDGRERLLLGLTAAAAGEDAAGLVTGRTGEPGKTVFVFPGHGTQWPGMGLDLLEASPVFARHLRACDAALSPHTGWSLLDVLRGEPDAPDLDRVNVVQPAIFAVTVCLARLWQHHGVAPDAVVGHSQGEIAAAHIAGALSLDDAAKVVAHRGLVAATIAGTGGMAAVPLSPERVADDLAAHPGLGIAGINSPRGTVVSGDLDSVRRLLARYREQDVDARPVPIGYASHSAHIEPLRERFLEAVADIAPGVPDIPFHSTARPGTSPAFDAAYWYDNLRNPVQFHAAVTGLLDTGHTHFVEAGPHPVLTTPIRHTADAAGSGAVAVGTLRRDTPGWPAFVRSMGRRYVHGGAVDWASLFEGGRPHRVPLPTYRFQRGRHWLPSGPEQRERHGDVPVPGRPAAEPVPGSAAERLAALPEPELGRTLLALVRSRAAAVLEHDDANLDTARSFKQLGFDSLLAVELRDRLAASTGLDLPASLLFDHPTPAVLAEHLRDRLTTAADAPSEAAAPTVAGGADDPIAVVGMACRFPGGVRSPEQLWRLVESGTDAISDFPGNRGWDLDALFAPGTGRSGTSAVRRGGFVLDADMFDPAFFGISPREAQAMDPQQRLLLEVSWEALERAGIAPSSLRGGRTGVFVGAMSQEYGPRLTEGGDELDGFLLTGTTAGVASGRIAYTLGLQGPAFTVDTACSSSLVALHLAMQALRGGECPLAVAGGVNVMAAPGIFVEFSRQQGLSPDGRCKAFADAADGTGWSEGAGMVVLERLSDARRNGHRVLALIRGSAINSDGASNGLTAPNGPSQVRVIRQALAGGGLEPSDVDVVEAHGTGTRLGDPIEAQALIAAYGQDRPEDAPLWLGSLKSNIGHAQAAAGVGGLIKMVMALRHRTLPRTLHVDAPTRHVDWSAGGVRLLTEARPWPGTAVRRAAVSSFGISGTNAHLVLEQAPDDEAVDDGDSGDGGDGVVTVPWLLSAPHDQGLRDQAAQLLRLVDGEPGTAAADIGRALSTTRSAFARRAVVTGADRAALRTGLAALAAGESAPGVTVGSARDRGKVVFVFPGQGSQWAGMAAELMRSSRVFRDEVLACADALQPHLEWSVRDALLGGADAPGLDRSDVVQCTTFTVVAGLAALWRSVGVEPDAVVGHSQGEIAAAYVSGALTLADAARVVALRSTALLSLADTGGMVTVSGSEDTVAELIRRWEGRLWISAVNGPSSTVVGGDVDALDELLARCEADGLWARRVPVDYASHCPHMDVLEEELTRKLASVAPRTPRLDFRSTVEGVGQEPFRVDGGYWYRNLRHQVAFGPAVRALADSGFGTFIEVSPHPVLTGTVEQTLEAAGAEDAVVVGSLRRDDGGWARFGASLGLAHVHGIDVDWHAVFEGGPARHVDLPTYAFRRQRYWIEPRANGASAIGHAFLRTATELADGDGHLFTGKLSRSARPWLADHRVRGVVLVSGTALLDMVVRAGEELGCGTVDELTLEVPLPVPEDDDVEIQVVVGAVDEALRRRARLFSRVGDGEWTRHATGFVSAVTPGADATPVSGVWPPRGATELDVAGLYDGLREHGYEYGPAFRNVRAAWRLGDALFAEVGLPAELRAEAGRGAPHPALLDASLHSLAAVGLLREDEGGMLLPFSWTGYSAAGSSATAGTGRSAAPGGAETVRVRLTPAGNDTVEVVVTDDADSSVVASGVLALRATAVDRLGAVRSVRNLYGVVWEPLPPAVAEAVRWAVLDDAARAADLGADPYPDLAALREAVADGAPVPGLVLAGPAAAADGAAPDAAAHATAARALTLVQEWLALGEERLDAARLVVVTRGAATVDGARDVPSPDAAAVWGLVRTAQTEHPGRFVLLDLDDEAAPARALAAVAASGEPQLAVRAGEALVPRLAPVSGAEPDAEVPALDGTVLITGGTGRLGGLVARHLVTAHGARRLLLVSRRGEGADGAAELAAGLRELGAEVAFAAADAADRAALAEVVEAVPADRPLRAVVHLAGVLDDGTVTALTPERVSAVLRPKADAAWNLHDLTRGLPLTAFVLFSSVIATVGGPGQANYAAANAFLDSLAEHRRAAGLPAVSLAWGLWAEASGMTGHLTESDRARLRRGGVAAMDTDEALALFDAALAAGRPTVLPARLDLAALRAEHDGVPAVFRRLLPRTGGTSAQPLVGGAAALARRLTGLSPAERDAALLELVLAEVAGVLGLGEPGLLVPDRALREQGLDSLTTVELRNRIGAATGLRLPTTVVFEHPTATALARYLGERITGTGGVEQVAPVRVAGDDPVVVVGMACRYPGGVRSPEDLWQLVADGTDAIGDFPTDRGWNLDTLYHPDPDHTGTTYTRHGGFLHNAADFDPEFFGISPREALATDPQQRLLLETAWETLENAGINPHTLRGTRTGVFTGVMYDDYGNRLMQASPDGFEGFLLAGTQTSVASGRVSYVLDLAGPALTVDTACSSSLVALHLAVQALRNGECDLALAGGVTVMATPAAFVEFSRQRGLAPDGRSKSFSADADGAAWSEGVGLLLVERLSDARRNGHQVLAVVRGSAVNQDGASNGLTAPSAPAQRRVIREALAGAGLSASDVDAVEAHGTGTTLGDPIEAEAILATYGQNRSDQPLWLGSVKSNIGHAQAAAGVAGIIKMIQAIRRGMLPRTLHVDEPTPHVDWDSGNVRLLTENRDWPATDRPRRAGISSFGISGTNAHIIIEQAPDQDPVAHEPHSGPVAWLLSAKTGTALRDQAERLLGHVEANPDVDPAAVARALAGRAVFAHRAGAVGAGVDDLRSALTALRDGTPATNLAHGTETPGKTVFVFPGHGAQWTGMGLDLMESSPVFAEHLHSCDEALRPHTGWSLLSVLHGEPDAPDLDRIDVIQPALFALTVALARVWQAHGVQPDAVVGHSQGEIAAAHIAGALTLEDAAKIIALRGQVAATIAGRGGMAAVPLPVERVTADLAPYDGVLSVSGVNSPRATVVSGDLDAVGRLIAAYQADGVDARAVPIGYASHSTHVEPLRGRMLEALARIEPREPVVPVYTTARDAGDGVRFDAEYWYDNLRNPVRFQRAVIRLLESGHTRFVEAGPHPVLTASIEHTAEESGTPAVAVGTLRRHRGDQNQLLTSLARAHAHGIDVDRTAMLPGGPPANLPVPLPTYPFRHRRYWLHPAAGPDRSGTATGHALVGSVTELPDDRGHILTGSVSTVTHSWLADHGILGTTLLPGAAFLDLALRAAVEVGGDRIDGLVLERPLVLRDDVPVQLHVSVSPAGDGEQRDIAIHSRPAGRPEQSWTRHAGATVTESGAGVGAGVGAAWNGGTAAWPPPGATSVDLSDAYDRLGLDGYEYGPVFQGLRAAWRVGDEVFAEITLPDDETAAFQRFCVHPALLDAALHTVVLGLLGERDGTWLPFSFSGVSLHATGASGLRVRLRPVGTDELALDVADATGMPVATVESVVLRPVDPERLRGDAQGAGPLYELGWTALDLASTELPQGAEVVFAECSAPDDGDGDGAEAVHLVAERALELTRRWLAEERAAVSRMVVVTRGAVVTGPDDRLTDPAGAAAWGLVRSAQLEHPGRFVLLDVDGDDASVQAMGPAAASGEPQLAIRNGRCHVPRLARTTAASGDVSVSEASGDISLSEATSGVPFAPDGTVLITGGTGTVGARVARHVVARHGVRHLVLLGRRGPEAPGAEELRAELTALGAEVVIAACDVADRDDLARVLSADLPADRPLSAVVHAAGVLDDTLLTGLTADRLHTVLRPKVDAAWHLHDLTRDLPLSAFVVFSSAVGTLGAAGQANYAAANAGLDALAHHRRSLGLPGTSLAWGLWADDSDMTGSLTEAQRERLHRQGLRPMAAEHALALFDAALATGTPHVVTAELDQRALQNRAAEGDLPHVLRGLVRQRPRRADADGAAGGGDLAARLSGLSDAEQDSVLIGLVRSHVTAVLGRSIALDVADDRNFKDMGFDSLTGVELRNRLNSATGLGLSATMVFDHPSVEALVRYLKEQVGIGEASSPPAAVTAPAAVASEPIAIVGMACRYPGGAVSPDALWRLVAEGTDAVGEFPADRGWDLDALYDPDPDHPGTSYTRSGGFLYDAGNFDADFFGISPREALAMDPQQRLLLETGWTAIESAGIDPRSLHGSRTGVFTGVMYDDYASRLLHLAPEGYEGQLGTGSAGSVASGRVSYTFGLEGPAISVDTACSSSLVALHLAAQALRNGECDLALAGGVTVMATPSSFVEFSRQRGLAPDGRCKPFAGAADGTIWGEGAGLLLVERVSDARRNGHQILAVVRGSAVNQDGASNGLSAPNGPAQQRVIQQALASAGLSPADVDAVEAHGTGTTLGDPIEAQALIATYGQDREAPLWLGSIKSNIGHTQAAAGVAGIIKMIQAIRHGLLPRTLHINEPTPHVDWDSGNVQLLTETRDWPATDRPRRAGISSFGISGTNAHIIIEQAPQPEPEPAANEHYDGPVAWLLSAKTEPALRDQAAHLLHHIQSNPDLEPAAVARTLAARTMFTHRASIVATTLDDFRPALTALKNGTPAPNLTQGTATPGKTVFVFPGQGSQWTGMGLELLTTSPVFAHHIHACDQALQPHTGWSLLSVLRGEPHTPDPHRVDVLQPTLFALMIALARTWQHHGTTPDAVIGHSQGEIAAAHIAGALTLDDAAKTIALRSQAIHHLPHTGTMAHIPLPAHHITPTPNTTIAAINSPTHTIISGDTHTITQLTTHYQQQGINAKTIPVNYASHSHHIEPLKQHLLTTLNTLNPQPPTTPIHSTTHPHTTPTHNAHYWYDNLRNTVQFHPAITTLLNTGHTHYIEISPHPVLTTPLTQTIETTTTHATTTHTLQRHHGNHTQLLTALTTAHNHGTPINPTTLHPPGPHTPLPTYPFQHHHYWLNPTTTPTNHHHTGHPLITAAIELPGSQGLVLTGRLSTSTHPWLADHAVLGTVLLPGAALVDIALHAGEQVGCARLDELTLDSPLVLSAQDSAELRVQVDAPDEEGRRAFTVHSLPVGNGDGDAEWTRAATGLLAPAASTASTSLTSAAESPTEGAWPPPAADPVPVYGLYERLAGSGYDYGPLFQGLRAAWRDGDMLYAEVRLPEDTEADGFAVHPALLDAALHVRLAAAPDTPDNGLQLPFSWSGVTVHGTGARSLRVRMPLTGGATIGLVGVDAENRPVVTVEALATRPVDPVRLTAGREQLLSLRWIRLPLVETDRASSTTVLLGEDLFSTGLSPACGDLTELTEGPSVPDTVLACFAAEGDADLVAETHRLTGRALELVQRWLAEESTADSRLVVVTRGAVAAASHDDVADLPAAAVWGLIRSAQSEHPGRFALLDLDSADSGVRPDTAETPARAIEAAVAALVDGDEPQIALRDGVPLAARLERSAPVSASASAPASASASASAPAPAPAPESERRIDPDGTVLITGGTGTLAAHLARHLVTRHGARYLLLLSRRGPDAPGAEDLCTELSALGARITVAACDTGDRDALGSVLADVPAEHPLTAVVHAAGVLRDATVANLTADRLGDVLRPKVDAAAYLHELTADAGLAAFVLFSSAAGTLGNAGQANYAAANAWLDALAHHRRAQGRPAVSLAWGLWTDASEMTDALGSADVGRLDRTGLAPVSVAEGLALFDAALGADREPHLVPAPLDRATLRRQAVDEEVPALFRELAPRPARRAADEGKSDWAQRFAGASDAEQDELLLDLVRTHIATALGHAAGEAIDPHRALKELGFDSLIAVDFRNRLGTATGLRLPATLAFNHPSAAAVATYLKERLGERGGPDGSAVLAELDRIESALRTASESSRQVFTERLRKLLDQHAEDSQRSGDSQHSGDSAVDAASDARAKDLTSATDDEMFHLIDNELGIA</sequence>
<dbReference type="GO" id="GO:0004315">
    <property type="term" value="F:3-oxoacyl-[acyl-carrier-protein] synthase activity"/>
    <property type="evidence" value="ECO:0007669"/>
    <property type="project" value="InterPro"/>
</dbReference>
<evidence type="ECO:0000259" key="12">
    <source>
        <dbReference type="PROSITE" id="PS52019"/>
    </source>
</evidence>
<dbReference type="GO" id="GO:0004312">
    <property type="term" value="F:fatty acid synthase activity"/>
    <property type="evidence" value="ECO:0007669"/>
    <property type="project" value="TreeGrafter"/>
</dbReference>
<dbReference type="Pfam" id="PF14765">
    <property type="entry name" value="PS-DH"/>
    <property type="match status" value="3"/>
</dbReference>
<feature type="domain" description="Ketosynthase family 3 (KS3)" evidence="11">
    <location>
        <begin position="2788"/>
        <end position="3214"/>
    </location>
</feature>
<dbReference type="Pfam" id="PF00109">
    <property type="entry name" value="ketoacyl-synt"/>
    <property type="match status" value="4"/>
</dbReference>
<dbReference type="InterPro" id="IPR057326">
    <property type="entry name" value="KR_dom"/>
</dbReference>
<feature type="region of interest" description="N-terminal hotdog fold" evidence="8">
    <location>
        <begin position="5403"/>
        <end position="5529"/>
    </location>
</feature>
<feature type="region of interest" description="C-terminal hotdog fold" evidence="8">
    <location>
        <begin position="2062"/>
        <end position="2217"/>
    </location>
</feature>
<dbReference type="SMART" id="SM00826">
    <property type="entry name" value="PKS_DH"/>
    <property type="match status" value="3"/>
</dbReference>
<reference evidence="13" key="1">
    <citation type="journal article" date="2019" name="Mar. Drugs">
        <title>Genome Sequencing of Streptomyces olivaceus SCSIO T05 and Activated Production of Lobophorin CR4 via Metabolic Engineering and Genome Mining.</title>
        <authorList>
            <person name="Zhang C."/>
            <person name="Ding W."/>
            <person name="Qin X."/>
            <person name="Ju J."/>
        </authorList>
    </citation>
    <scope>NUCLEOTIDE SEQUENCE</scope>
    <source>
        <strain evidence="13">SCSIO T05</strain>
    </source>
</reference>
<feature type="active site" description="Proton donor; for dehydratase activity" evidence="8">
    <location>
        <position position="5609"/>
    </location>
</feature>
<dbReference type="PROSITE" id="PS52019">
    <property type="entry name" value="PKS_MFAS_DH"/>
    <property type="match status" value="3"/>
</dbReference>
<evidence type="ECO:0000256" key="6">
    <source>
        <dbReference type="ARBA" id="ARBA00023268"/>
    </source>
</evidence>
<feature type="domain" description="PKS/mFAS DH" evidence="12">
    <location>
        <begin position="1927"/>
        <end position="2217"/>
    </location>
</feature>
<proteinExistence type="predicted"/>
<feature type="region of interest" description="C-terminal hotdog fold" evidence="8">
    <location>
        <begin position="5550"/>
        <end position="5687"/>
    </location>
</feature>
<evidence type="ECO:0000256" key="2">
    <source>
        <dbReference type="ARBA" id="ARBA00022450"/>
    </source>
</evidence>
<dbReference type="Gene3D" id="3.30.70.3290">
    <property type="match status" value="4"/>
</dbReference>
<organism evidence="13">
    <name type="scientific">Streptomyces olivaceus</name>
    <dbReference type="NCBI Taxonomy" id="47716"/>
    <lineage>
        <taxon>Bacteria</taxon>
        <taxon>Bacillati</taxon>
        <taxon>Actinomycetota</taxon>
        <taxon>Actinomycetes</taxon>
        <taxon>Kitasatosporales</taxon>
        <taxon>Streptomycetaceae</taxon>
        <taxon>Streptomyces</taxon>
    </lineage>
</organism>
<dbReference type="SUPFAM" id="SSF53901">
    <property type="entry name" value="Thiolase-like"/>
    <property type="match status" value="4"/>
</dbReference>
<dbReference type="Gene3D" id="3.40.366.10">
    <property type="entry name" value="Malonyl-Coenzyme A Acyl Carrier Protein, domain 2"/>
    <property type="match status" value="4"/>
</dbReference>
<feature type="region of interest" description="Disordered" evidence="9">
    <location>
        <begin position="897"/>
        <end position="921"/>
    </location>
</feature>
<dbReference type="GO" id="GO:0031177">
    <property type="term" value="F:phosphopantetheine binding"/>
    <property type="evidence" value="ECO:0007669"/>
    <property type="project" value="InterPro"/>
</dbReference>
<feature type="domain" description="PKS/mFAS DH" evidence="12">
    <location>
        <begin position="3678"/>
        <end position="3960"/>
    </location>
</feature>
<feature type="region of interest" description="C-terminal hotdog fold" evidence="8">
    <location>
        <begin position="3822"/>
        <end position="3960"/>
    </location>
</feature>
<feature type="active site" description="Proton acceptor; for dehydratase activity" evidence="8">
    <location>
        <position position="3710"/>
    </location>
</feature>
<evidence type="ECO:0000256" key="8">
    <source>
        <dbReference type="PROSITE-ProRule" id="PRU01363"/>
    </source>
</evidence>
<dbReference type="Pfam" id="PF22953">
    <property type="entry name" value="SpnB_Rossmann"/>
    <property type="match status" value="3"/>
</dbReference>
<dbReference type="Gene3D" id="3.40.50.720">
    <property type="entry name" value="NAD(P)-binding Rossmann-like Domain"/>
    <property type="match status" value="3"/>
</dbReference>
<dbReference type="GO" id="GO:0033068">
    <property type="term" value="P:macrolide biosynthetic process"/>
    <property type="evidence" value="ECO:0007669"/>
    <property type="project" value="UniProtKB-ARBA"/>
</dbReference>
<dbReference type="Pfam" id="PF08659">
    <property type="entry name" value="KR"/>
    <property type="match status" value="3"/>
</dbReference>
<dbReference type="Pfam" id="PF21089">
    <property type="entry name" value="PKS_DH_N"/>
    <property type="match status" value="3"/>
</dbReference>
<evidence type="ECO:0000256" key="7">
    <source>
        <dbReference type="ARBA" id="ARBA00023315"/>
    </source>
</evidence>
<dbReference type="InterPro" id="IPR016039">
    <property type="entry name" value="Thiolase-like"/>
</dbReference>
<dbReference type="Gene3D" id="1.10.1200.10">
    <property type="entry name" value="ACP-like"/>
    <property type="match status" value="4"/>
</dbReference>
<keyword evidence="6" id="KW-0511">Multifunctional enzyme</keyword>
<evidence type="ECO:0000256" key="1">
    <source>
        <dbReference type="ARBA" id="ARBA00004792"/>
    </source>
</evidence>
<dbReference type="InterPro" id="IPR020841">
    <property type="entry name" value="PKS_Beta-ketoAc_synthase_dom"/>
</dbReference>
<accession>A0A5P9NYC0</accession>
<dbReference type="PROSITE" id="PS52004">
    <property type="entry name" value="KS3_2"/>
    <property type="match status" value="4"/>
</dbReference>
<feature type="domain" description="Carrier" evidence="10">
    <location>
        <begin position="936"/>
        <end position="1013"/>
    </location>
</feature>
<dbReference type="PANTHER" id="PTHR43775:SF51">
    <property type="entry name" value="INACTIVE PHENOLPHTHIOCEROL SYNTHESIS POLYKETIDE SYNTHASE TYPE I PKS1-RELATED"/>
    <property type="match status" value="1"/>
</dbReference>
<dbReference type="SMART" id="SM00823">
    <property type="entry name" value="PKS_PP"/>
    <property type="match status" value="4"/>
</dbReference>
<dbReference type="SUPFAM" id="SSF52151">
    <property type="entry name" value="FabD/lysophospholipase-like"/>
    <property type="match status" value="4"/>
</dbReference>
<dbReference type="SUPFAM" id="SSF47336">
    <property type="entry name" value="ACP-like"/>
    <property type="match status" value="4"/>
</dbReference>
<dbReference type="InterPro" id="IPR049551">
    <property type="entry name" value="PKS_DH_C"/>
</dbReference>
<feature type="domain" description="Ketosynthase family 3 (KS3)" evidence="11">
    <location>
        <begin position="1033"/>
        <end position="1458"/>
    </location>
</feature>
<feature type="domain" description="Ketosynthase family 3 (KS3)" evidence="11">
    <location>
        <begin position="4523"/>
        <end position="4948"/>
    </location>
</feature>
<dbReference type="InterPro" id="IPR036291">
    <property type="entry name" value="NAD(P)-bd_dom_sf"/>
</dbReference>
<feature type="domain" description="Ketosynthase family 3 (KS3)" evidence="11">
    <location>
        <begin position="24"/>
        <end position="439"/>
    </location>
</feature>
<dbReference type="InterPro" id="IPR001227">
    <property type="entry name" value="Ac_transferase_dom_sf"/>
</dbReference>
<dbReference type="PANTHER" id="PTHR43775">
    <property type="entry name" value="FATTY ACID SYNTHASE"/>
    <property type="match status" value="1"/>
</dbReference>
<dbReference type="InterPro" id="IPR032821">
    <property type="entry name" value="PKS_assoc"/>
</dbReference>
<feature type="domain" description="Carrier" evidence="10">
    <location>
        <begin position="6195"/>
        <end position="6270"/>
    </location>
</feature>
<dbReference type="Pfam" id="PF16197">
    <property type="entry name" value="KAsynt_C_assoc"/>
    <property type="match status" value="4"/>
</dbReference>
<dbReference type="InterPro" id="IPR055123">
    <property type="entry name" value="SpnB-like_Rossmann"/>
</dbReference>
<dbReference type="InterPro" id="IPR014031">
    <property type="entry name" value="Ketoacyl_synth_C"/>
</dbReference>
<dbReference type="InterPro" id="IPR049900">
    <property type="entry name" value="PKS_mFAS_DH"/>
</dbReference>
<feature type="active site" description="Proton donor; for dehydratase activity" evidence="8">
    <location>
        <position position="2123"/>
    </location>
</feature>
<dbReference type="InterPro" id="IPR013968">
    <property type="entry name" value="PKS_KR"/>
</dbReference>
<dbReference type="InterPro" id="IPR042104">
    <property type="entry name" value="PKS_dehydratase_sf"/>
</dbReference>
<feature type="compositionally biased region" description="Low complexity" evidence="9">
    <location>
        <begin position="5886"/>
        <end position="5899"/>
    </location>
</feature>
<dbReference type="InterPro" id="IPR018201">
    <property type="entry name" value="Ketoacyl_synth_AS"/>
</dbReference>
<keyword evidence="4" id="KW-0808">Transferase</keyword>
<dbReference type="SMART" id="SM00822">
    <property type="entry name" value="PKS_KR"/>
    <property type="match status" value="3"/>
</dbReference>
<dbReference type="SUPFAM" id="SSF55048">
    <property type="entry name" value="Probable ACP-binding domain of malonyl-CoA ACP transacylase"/>
    <property type="match status" value="4"/>
</dbReference>
<keyword evidence="3" id="KW-0597">Phosphoprotein</keyword>
<dbReference type="InterPro" id="IPR014030">
    <property type="entry name" value="Ketoacyl_synth_N"/>
</dbReference>
<evidence type="ECO:0000256" key="4">
    <source>
        <dbReference type="ARBA" id="ARBA00022679"/>
    </source>
</evidence>
<evidence type="ECO:0000259" key="10">
    <source>
        <dbReference type="PROSITE" id="PS50075"/>
    </source>
</evidence>
<feature type="domain" description="Carrier" evidence="10">
    <location>
        <begin position="4425"/>
        <end position="4503"/>
    </location>
</feature>
<evidence type="ECO:0000256" key="3">
    <source>
        <dbReference type="ARBA" id="ARBA00022553"/>
    </source>
</evidence>
<dbReference type="InterPro" id="IPR016036">
    <property type="entry name" value="Malonyl_transacylase_ACP-bd"/>
</dbReference>
<name>A0A5P9NYC0_STROV</name>
<feature type="active site" description="Proton donor; for dehydratase activity" evidence="8">
    <location>
        <position position="3883"/>
    </location>
</feature>
<dbReference type="Gene3D" id="3.10.129.110">
    <property type="entry name" value="Polyketide synthase dehydratase"/>
    <property type="match status" value="3"/>
</dbReference>
<feature type="region of interest" description="Disordered" evidence="9">
    <location>
        <begin position="6313"/>
        <end position="6339"/>
    </location>
</feature>
<evidence type="ECO:0000313" key="13">
    <source>
        <dbReference type="EMBL" id="QFU80902.1"/>
    </source>
</evidence>